<evidence type="ECO:0000313" key="2">
    <source>
        <dbReference type="EMBL" id="PST83788.1"/>
    </source>
</evidence>
<dbReference type="Gene3D" id="3.30.70.100">
    <property type="match status" value="1"/>
</dbReference>
<dbReference type="SUPFAM" id="SSF54909">
    <property type="entry name" value="Dimeric alpha+beta barrel"/>
    <property type="match status" value="1"/>
</dbReference>
<dbReference type="InterPro" id="IPR013097">
    <property type="entry name" value="Dabb"/>
</dbReference>
<reference evidence="2 3" key="1">
    <citation type="submission" date="2018-03" db="EMBL/GenBank/DDBJ databases">
        <authorList>
            <person name="Keele B.F."/>
        </authorList>
    </citation>
    <scope>NUCLEOTIDE SEQUENCE [LARGE SCALE GENOMIC DNA]</scope>
    <source>
        <strain evidence="2 3">YL28-9</strain>
    </source>
</reference>
<dbReference type="PROSITE" id="PS51502">
    <property type="entry name" value="S_R_A_B_BARREL"/>
    <property type="match status" value="1"/>
</dbReference>
<dbReference type="OrthoDB" id="7189263at2"/>
<evidence type="ECO:0000313" key="3">
    <source>
        <dbReference type="Proteomes" id="UP000240912"/>
    </source>
</evidence>
<organism evidence="2 3">
    <name type="scientific">Pedobacter yulinensis</name>
    <dbReference type="NCBI Taxonomy" id="2126353"/>
    <lineage>
        <taxon>Bacteria</taxon>
        <taxon>Pseudomonadati</taxon>
        <taxon>Bacteroidota</taxon>
        <taxon>Sphingobacteriia</taxon>
        <taxon>Sphingobacteriales</taxon>
        <taxon>Sphingobacteriaceae</taxon>
        <taxon>Pedobacter</taxon>
    </lineage>
</organism>
<comment type="caution">
    <text evidence="2">The sequence shown here is derived from an EMBL/GenBank/DDBJ whole genome shotgun (WGS) entry which is preliminary data.</text>
</comment>
<dbReference type="Pfam" id="PF07876">
    <property type="entry name" value="Dabb"/>
    <property type="match status" value="1"/>
</dbReference>
<dbReference type="EMBL" id="PYLS01000005">
    <property type="protein sequence ID" value="PST83788.1"/>
    <property type="molecule type" value="Genomic_DNA"/>
</dbReference>
<accession>A0A2T3HMV4</accession>
<dbReference type="InterPro" id="IPR011008">
    <property type="entry name" value="Dimeric_a/b-barrel"/>
</dbReference>
<evidence type="ECO:0000259" key="1">
    <source>
        <dbReference type="PROSITE" id="PS51502"/>
    </source>
</evidence>
<keyword evidence="3" id="KW-1185">Reference proteome</keyword>
<dbReference type="Proteomes" id="UP000240912">
    <property type="component" value="Unassembled WGS sequence"/>
</dbReference>
<protein>
    <submittedName>
        <fullName evidence="2">Stress responsive alpha-beta barrel domain-containing protein</fullName>
    </submittedName>
</protein>
<proteinExistence type="predicted"/>
<dbReference type="AlphaFoldDB" id="A0A2T3HMV4"/>
<dbReference type="SMART" id="SM00886">
    <property type="entry name" value="Dabb"/>
    <property type="match status" value="1"/>
</dbReference>
<feature type="domain" description="Stress-response A/B barrel" evidence="1">
    <location>
        <begin position="9"/>
        <end position="105"/>
    </location>
</feature>
<sequence>MTEKKSGQLLHYVLFWLKKDLSPAEISSFKGFFEMLKKIETVKSLQYGQAAGTPKRDVTDNTFSYSMTAVFDSIETHNQYQDDKRHHAAIEKYSHLWTRVVVHDTLLDS</sequence>
<gene>
    <name evidence="2" type="ORF">C7T94_10230</name>
</gene>
<name>A0A2T3HMV4_9SPHI</name>